<feature type="transmembrane region" description="Helical" evidence="1">
    <location>
        <begin position="65"/>
        <end position="87"/>
    </location>
</feature>
<evidence type="ECO:0008006" key="3">
    <source>
        <dbReference type="Google" id="ProtNLM"/>
    </source>
</evidence>
<proteinExistence type="predicted"/>
<feature type="transmembrane region" description="Helical" evidence="1">
    <location>
        <begin position="6"/>
        <end position="24"/>
    </location>
</feature>
<reference evidence="2" key="1">
    <citation type="journal article" date="2020" name="mSystems">
        <title>Genome- and Community-Level Interaction Insights into Carbon Utilization and Element Cycling Functions of Hydrothermarchaeota in Hydrothermal Sediment.</title>
        <authorList>
            <person name="Zhou Z."/>
            <person name="Liu Y."/>
            <person name="Xu W."/>
            <person name="Pan J."/>
            <person name="Luo Z.H."/>
            <person name="Li M."/>
        </authorList>
    </citation>
    <scope>NUCLEOTIDE SEQUENCE [LARGE SCALE GENOMIC DNA]</scope>
    <source>
        <strain evidence="2">HyVt-577</strain>
    </source>
</reference>
<gene>
    <name evidence="2" type="ORF">ENK44_10240</name>
</gene>
<dbReference type="Proteomes" id="UP000885779">
    <property type="component" value="Unassembled WGS sequence"/>
</dbReference>
<feature type="transmembrane region" description="Helical" evidence="1">
    <location>
        <begin position="151"/>
        <end position="170"/>
    </location>
</feature>
<dbReference type="EMBL" id="DRQG01000096">
    <property type="protein sequence ID" value="HGY56073.1"/>
    <property type="molecule type" value="Genomic_DNA"/>
</dbReference>
<comment type="caution">
    <text evidence="2">The sequence shown here is derived from an EMBL/GenBank/DDBJ whole genome shotgun (WGS) entry which is preliminary data.</text>
</comment>
<evidence type="ECO:0000313" key="2">
    <source>
        <dbReference type="EMBL" id="HGY56073.1"/>
    </source>
</evidence>
<name>A0A7V4WVP5_CALAY</name>
<accession>A0A7V4WVP5</accession>
<feature type="transmembrane region" description="Helical" evidence="1">
    <location>
        <begin position="182"/>
        <end position="203"/>
    </location>
</feature>
<keyword evidence="1" id="KW-1133">Transmembrane helix</keyword>
<organism evidence="2">
    <name type="scientific">Caldithrix abyssi</name>
    <dbReference type="NCBI Taxonomy" id="187145"/>
    <lineage>
        <taxon>Bacteria</taxon>
        <taxon>Pseudomonadati</taxon>
        <taxon>Calditrichota</taxon>
        <taxon>Calditrichia</taxon>
        <taxon>Calditrichales</taxon>
        <taxon>Calditrichaceae</taxon>
        <taxon>Caldithrix</taxon>
    </lineage>
</organism>
<feature type="transmembrane region" description="Helical" evidence="1">
    <location>
        <begin position="118"/>
        <end position="139"/>
    </location>
</feature>
<feature type="transmembrane region" description="Helical" evidence="1">
    <location>
        <begin position="94"/>
        <end position="112"/>
    </location>
</feature>
<evidence type="ECO:0000256" key="1">
    <source>
        <dbReference type="SAM" id="Phobius"/>
    </source>
</evidence>
<keyword evidence="1" id="KW-0472">Membrane</keyword>
<feature type="transmembrane region" description="Helical" evidence="1">
    <location>
        <begin position="36"/>
        <end position="59"/>
    </location>
</feature>
<sequence>MNLFDQIVLLLTGLTAIYLIWRFVQHIGKQEGTPSYDVYYIIAFAVLLVSGLLLIFYGYSVLNNPLVVVVAYLIPLGLSLGLVAEFYAKYEKTYLFVGIIGLIAIALTRMGGLGSAGLATFILALFHTIAGLIIVFTPVFAVKDNRAPKGFLGVTVGGILIDIGGISLAFLKAGVPILSADVIFTILAPLLLLMTLAYTWGFMKKMHA</sequence>
<keyword evidence="1" id="KW-0812">Transmembrane</keyword>
<feature type="non-terminal residue" evidence="2">
    <location>
        <position position="208"/>
    </location>
</feature>
<protein>
    <recommendedName>
        <fullName evidence="3">DUF981 family protein</fullName>
    </recommendedName>
</protein>
<dbReference type="AlphaFoldDB" id="A0A7V4WVP5"/>